<keyword evidence="3" id="KW-0677">Repeat</keyword>
<dbReference type="OrthoDB" id="1081439at2"/>
<keyword evidence="8" id="KW-1185">Reference proteome</keyword>
<name>A0A444H927_9FLAO</name>
<keyword evidence="2 4" id="KW-0732">Signal</keyword>
<feature type="chain" id="PRO_5019353058" evidence="4">
    <location>
        <begin position="19"/>
        <end position="454"/>
    </location>
</feature>
<dbReference type="PRINTS" id="PR00633">
    <property type="entry name" value="RCCNDNSATION"/>
</dbReference>
<organism evidence="7 8">
    <name type="scientific">Flavobacterium cerinum</name>
    <dbReference type="NCBI Taxonomy" id="2502784"/>
    <lineage>
        <taxon>Bacteria</taxon>
        <taxon>Pseudomonadati</taxon>
        <taxon>Bacteroidota</taxon>
        <taxon>Flavobacteriia</taxon>
        <taxon>Flavobacteriales</taxon>
        <taxon>Flavobacteriaceae</taxon>
        <taxon>Flavobacterium</taxon>
    </lineage>
</organism>
<evidence type="ECO:0000313" key="8">
    <source>
        <dbReference type="Proteomes" id="UP000287527"/>
    </source>
</evidence>
<feature type="domain" description="Secretion system C-terminal sorting" evidence="5">
    <location>
        <begin position="384"/>
        <end position="452"/>
    </location>
</feature>
<dbReference type="InterPro" id="IPR009091">
    <property type="entry name" value="RCC1/BLIP-II"/>
</dbReference>
<dbReference type="SUPFAM" id="SSF50985">
    <property type="entry name" value="RCC1/BLIP-II"/>
    <property type="match status" value="1"/>
</dbReference>
<dbReference type="InterPro" id="IPR026444">
    <property type="entry name" value="Secre_tail"/>
</dbReference>
<dbReference type="PANTHER" id="PTHR45982:SF1">
    <property type="entry name" value="REGULATOR OF CHROMOSOME CONDENSATION"/>
    <property type="match status" value="1"/>
</dbReference>
<evidence type="ECO:0000256" key="4">
    <source>
        <dbReference type="SAM" id="SignalP"/>
    </source>
</evidence>
<accession>A0A444H927</accession>
<dbReference type="Proteomes" id="UP000287527">
    <property type="component" value="Unassembled WGS sequence"/>
</dbReference>
<dbReference type="Pfam" id="PF25390">
    <property type="entry name" value="WD40_RLD"/>
    <property type="match status" value="1"/>
</dbReference>
<dbReference type="RefSeq" id="WP_128390224.1">
    <property type="nucleotide sequence ID" value="NZ_SBII01000008.1"/>
</dbReference>
<evidence type="ECO:0000259" key="5">
    <source>
        <dbReference type="Pfam" id="PF18962"/>
    </source>
</evidence>
<dbReference type="Pfam" id="PF18962">
    <property type="entry name" value="Por_Secre_tail"/>
    <property type="match status" value="1"/>
</dbReference>
<dbReference type="GO" id="GO:0005085">
    <property type="term" value="F:guanyl-nucleotide exchange factor activity"/>
    <property type="evidence" value="ECO:0007669"/>
    <property type="project" value="TreeGrafter"/>
</dbReference>
<dbReference type="Gene3D" id="2.130.10.30">
    <property type="entry name" value="Regulator of chromosome condensation 1/beta-lactamase-inhibitor protein II"/>
    <property type="match status" value="2"/>
</dbReference>
<dbReference type="PANTHER" id="PTHR45982">
    <property type="entry name" value="REGULATOR OF CHROMOSOME CONDENSATION"/>
    <property type="match status" value="1"/>
</dbReference>
<feature type="signal peptide" evidence="4">
    <location>
        <begin position="1"/>
        <end position="18"/>
    </location>
</feature>
<feature type="domain" description="RCC1-like" evidence="6">
    <location>
        <begin position="17"/>
        <end position="269"/>
    </location>
</feature>
<protein>
    <submittedName>
        <fullName evidence="7">T9SS type A sorting domain-containing protein</fullName>
    </submittedName>
</protein>
<dbReference type="PROSITE" id="PS50012">
    <property type="entry name" value="RCC1_3"/>
    <property type="match status" value="5"/>
</dbReference>
<evidence type="ECO:0000256" key="2">
    <source>
        <dbReference type="ARBA" id="ARBA00022729"/>
    </source>
</evidence>
<dbReference type="PROSITE" id="PS00626">
    <property type="entry name" value="RCC1_2"/>
    <property type="match status" value="1"/>
</dbReference>
<keyword evidence="1" id="KW-0344">Guanine-nucleotide releasing factor</keyword>
<evidence type="ECO:0000313" key="7">
    <source>
        <dbReference type="EMBL" id="RWW99675.1"/>
    </source>
</evidence>
<evidence type="ECO:0000256" key="3">
    <source>
        <dbReference type="ARBA" id="ARBA00022737"/>
    </source>
</evidence>
<dbReference type="AlphaFoldDB" id="A0A444H927"/>
<gene>
    <name evidence="7" type="ORF">EPI11_12040</name>
</gene>
<dbReference type="InterPro" id="IPR000408">
    <property type="entry name" value="Reg_chr_condens"/>
</dbReference>
<evidence type="ECO:0000259" key="6">
    <source>
        <dbReference type="Pfam" id="PF25390"/>
    </source>
</evidence>
<proteinExistence type="predicted"/>
<sequence>MKKLLFTLLTLLSLQLQAQCWKEVAIGNFHTVAIQENGSLWSWGRNSEGQAGTGSDLQKYESPVQVGTALDWKKISAGSDFVIAQKNDGTLWGWGNNSFGQLGVSSGIIKTPIQIVPGTDWKEFSCGEFHIIALKNDGTMWAWGSDENDQLGNGSTANSSNTPVHIGTDSTWKTVSAGQNSGLAIKSNGTLWSWGVLLNTYQFEDIPGSNIPLQVEFYTDWKYISCGYYYALAIRENGTLWSWGRNSEGQLGNGTNNGDFLFSRPKQVGTDTWLTAHAGLYSSHAIKSDGSLWAWGTNTEGSFGNDSTSSFYSPTAISQQGVIKIAKGIRNYTGFINNENILKMCGRSASGCLASSITGNVPTPTTVICSTANLQENTYTQLSVYPNPTSGILNLANTNDLNIEKLTVIDVTGKTLLEQRNNTSQLDVQQLPAGMYFLEINTGETKQHIKFIKE</sequence>
<dbReference type="EMBL" id="SBII01000008">
    <property type="protein sequence ID" value="RWW99675.1"/>
    <property type="molecule type" value="Genomic_DNA"/>
</dbReference>
<reference evidence="7 8" key="1">
    <citation type="submission" date="2019-01" db="EMBL/GenBank/DDBJ databases">
        <title>Flavobacterium sp. nov.,isolated from freshwater.</title>
        <authorList>
            <person name="Zhang R."/>
            <person name="Du Z.-J."/>
        </authorList>
    </citation>
    <scope>NUCLEOTIDE SEQUENCE [LARGE SCALE GENOMIC DNA]</scope>
    <source>
        <strain evidence="7 8">1E403</strain>
    </source>
</reference>
<comment type="caution">
    <text evidence="7">The sequence shown here is derived from an EMBL/GenBank/DDBJ whole genome shotgun (WGS) entry which is preliminary data.</text>
</comment>
<dbReference type="InterPro" id="IPR058923">
    <property type="entry name" value="RCC1-like_dom"/>
</dbReference>
<evidence type="ECO:0000256" key="1">
    <source>
        <dbReference type="ARBA" id="ARBA00022658"/>
    </source>
</evidence>
<dbReference type="InterPro" id="IPR051553">
    <property type="entry name" value="Ran_GTPase-activating"/>
</dbReference>
<dbReference type="GO" id="GO:0005737">
    <property type="term" value="C:cytoplasm"/>
    <property type="evidence" value="ECO:0007669"/>
    <property type="project" value="TreeGrafter"/>
</dbReference>
<dbReference type="NCBIfam" id="TIGR04183">
    <property type="entry name" value="Por_Secre_tail"/>
    <property type="match status" value="1"/>
</dbReference>